<keyword evidence="2" id="KW-1133">Transmembrane helix</keyword>
<gene>
    <name evidence="5" type="primary">tmem240b</name>
</gene>
<dbReference type="OrthoDB" id="9922101at2759"/>
<dbReference type="GeneID" id="108254704"/>
<dbReference type="OMA" id="GADRVCH"/>
<dbReference type="PANTHER" id="PTHR28666">
    <property type="entry name" value="TRANSMEMBRANE PROTEIN 240"/>
    <property type="match status" value="1"/>
</dbReference>
<reference evidence="5" key="2">
    <citation type="submission" date="2025-08" db="UniProtKB">
        <authorList>
            <consortium name="RefSeq"/>
        </authorList>
    </citation>
    <scope>IDENTIFICATION</scope>
    <source>
        <tissue evidence="5">Blood</tissue>
    </source>
</reference>
<dbReference type="KEGG" id="ipu:108254704"/>
<reference evidence="4" key="1">
    <citation type="journal article" date="2016" name="Nat. Commun.">
        <title>The channel catfish genome sequence provides insights into the evolution of scale formation in teleosts.</title>
        <authorList>
            <person name="Liu Z."/>
            <person name="Liu S."/>
            <person name="Yao J."/>
            <person name="Bao L."/>
            <person name="Zhang J."/>
            <person name="Li Y."/>
            <person name="Jiang C."/>
            <person name="Sun L."/>
            <person name="Wang R."/>
            <person name="Zhang Y."/>
            <person name="Zhou T."/>
            <person name="Zeng Q."/>
            <person name="Fu Q."/>
            <person name="Gao S."/>
            <person name="Li N."/>
            <person name="Koren S."/>
            <person name="Jiang Y."/>
            <person name="Zimin A."/>
            <person name="Xu P."/>
            <person name="Phillippy A.M."/>
            <person name="Geng X."/>
            <person name="Song L."/>
            <person name="Sun F."/>
            <person name="Li C."/>
            <person name="Wang X."/>
            <person name="Chen A."/>
            <person name="Jin Y."/>
            <person name="Yuan Z."/>
            <person name="Yang Y."/>
            <person name="Tan S."/>
            <person name="Peatman E."/>
            <person name="Lu J."/>
            <person name="Qin Z."/>
            <person name="Dunham R."/>
            <person name="Li Z."/>
            <person name="Sonstegard T."/>
            <person name="Feng J."/>
            <person name="Danzmann R.G."/>
            <person name="Schroeder S."/>
            <person name="Scheffler B."/>
            <person name="Duke M.V."/>
            <person name="Ballard L."/>
            <person name="Kucuktas H."/>
            <person name="Kaltenboeck L."/>
            <person name="Liu H."/>
            <person name="Armbruster J."/>
            <person name="Xie Y."/>
            <person name="Kirby M.L."/>
            <person name="Tian Y."/>
            <person name="Flanagan M.E."/>
            <person name="Mu W."/>
            <person name="Waldbieser G.C."/>
        </authorList>
    </citation>
    <scope>NUCLEOTIDE SEQUENCE [LARGE SCALE GENOMIC DNA]</scope>
    <source>
        <strain evidence="4">SDA103</strain>
    </source>
</reference>
<accession>A0A2D0PK57</accession>
<keyword evidence="2" id="KW-0472">Membrane</keyword>
<sequence>MIFMAVGAALVMVIARCVDMNALLDRFHNYILPHVRGPERVCHCTCGRHRVQYVIPYEGSSSPDRDLPAGGGSVTKQEVDLVLGLLLGFCISWVLLWLDRTLHRVLRAWRTHPQKDVWRSWKWVTRMCNVQELRRRLQQRRNNGGGDNNVVHVKHKHYHNGHLSPRRL</sequence>
<protein>
    <submittedName>
        <fullName evidence="5">Transmembrane protein 240 isoform X1</fullName>
    </submittedName>
</protein>
<evidence type="ECO:0000256" key="2">
    <source>
        <dbReference type="SAM" id="Phobius"/>
    </source>
</evidence>
<keyword evidence="4" id="KW-1185">Reference proteome</keyword>
<keyword evidence="3" id="KW-0732">Signal</keyword>
<evidence type="ECO:0000313" key="4">
    <source>
        <dbReference type="Proteomes" id="UP000221080"/>
    </source>
</evidence>
<dbReference type="RefSeq" id="XP_017305440.1">
    <property type="nucleotide sequence ID" value="XM_017449951.3"/>
</dbReference>
<name>A0A2D0PK57_ICTPU</name>
<organism evidence="4 5">
    <name type="scientific">Ictalurus punctatus</name>
    <name type="common">Channel catfish</name>
    <name type="synonym">Silurus punctatus</name>
    <dbReference type="NCBI Taxonomy" id="7998"/>
    <lineage>
        <taxon>Eukaryota</taxon>
        <taxon>Metazoa</taxon>
        <taxon>Chordata</taxon>
        <taxon>Craniata</taxon>
        <taxon>Vertebrata</taxon>
        <taxon>Euteleostomi</taxon>
        <taxon>Actinopterygii</taxon>
        <taxon>Neopterygii</taxon>
        <taxon>Teleostei</taxon>
        <taxon>Ostariophysi</taxon>
        <taxon>Siluriformes</taxon>
        <taxon>Ictaluridae</taxon>
        <taxon>Ictalurus</taxon>
    </lineage>
</organism>
<dbReference type="Proteomes" id="UP000221080">
    <property type="component" value="Chromosome 21"/>
</dbReference>
<feature type="compositionally biased region" description="Basic residues" evidence="1">
    <location>
        <begin position="152"/>
        <end position="168"/>
    </location>
</feature>
<evidence type="ECO:0000256" key="1">
    <source>
        <dbReference type="SAM" id="MobiDB-lite"/>
    </source>
</evidence>
<dbReference type="InterPro" id="IPR027947">
    <property type="entry name" value="TMEM240"/>
</dbReference>
<dbReference type="PANTHER" id="PTHR28666:SF1">
    <property type="entry name" value="TRANSMEMBRANE PROTEIN 240"/>
    <property type="match status" value="1"/>
</dbReference>
<dbReference type="Pfam" id="PF15207">
    <property type="entry name" value="TMEM240"/>
    <property type="match status" value="1"/>
</dbReference>
<dbReference type="CTD" id="100534922"/>
<feature type="chain" id="PRO_5013039444" evidence="3">
    <location>
        <begin position="16"/>
        <end position="168"/>
    </location>
</feature>
<dbReference type="AlphaFoldDB" id="A0A2D0PK57"/>
<feature type="transmembrane region" description="Helical" evidence="2">
    <location>
        <begin position="81"/>
        <end position="98"/>
    </location>
</feature>
<dbReference type="STRING" id="7998.ENSIPUP00000026705"/>
<feature type="signal peptide" evidence="3">
    <location>
        <begin position="1"/>
        <end position="15"/>
    </location>
</feature>
<keyword evidence="2 5" id="KW-0812">Transmembrane</keyword>
<feature type="region of interest" description="Disordered" evidence="1">
    <location>
        <begin position="139"/>
        <end position="168"/>
    </location>
</feature>
<proteinExistence type="predicted"/>
<evidence type="ECO:0000256" key="3">
    <source>
        <dbReference type="SAM" id="SignalP"/>
    </source>
</evidence>
<evidence type="ECO:0000313" key="5">
    <source>
        <dbReference type="RefSeq" id="XP_017305440.1"/>
    </source>
</evidence>